<keyword evidence="3" id="KW-1185">Reference proteome</keyword>
<dbReference type="RefSeq" id="WP_251797417.1">
    <property type="nucleotide sequence ID" value="NZ_JAMQOL010000010.1"/>
</dbReference>
<protein>
    <submittedName>
        <fullName evidence="2">DUF1801 domain-containing protein</fullName>
    </submittedName>
</protein>
<reference evidence="2 3" key="1">
    <citation type="submission" date="2022-06" db="EMBL/GenBank/DDBJ databases">
        <title>Actinoplanes abujensis sp. nov., isolated from Nigerian arid soil.</title>
        <authorList>
            <person name="Ding P."/>
        </authorList>
    </citation>
    <scope>NUCLEOTIDE SEQUENCE [LARGE SCALE GENOMIC DNA]</scope>
    <source>
        <strain evidence="3">TRM88002</strain>
    </source>
</reference>
<dbReference type="InterPro" id="IPR014922">
    <property type="entry name" value="YdhG-like"/>
</dbReference>
<dbReference type="EMBL" id="JAMQOL010000010">
    <property type="protein sequence ID" value="MCM4077546.1"/>
    <property type="molecule type" value="Genomic_DNA"/>
</dbReference>
<dbReference type="SUPFAM" id="SSF159888">
    <property type="entry name" value="YdhG-like"/>
    <property type="match status" value="1"/>
</dbReference>
<evidence type="ECO:0000313" key="2">
    <source>
        <dbReference type="EMBL" id="MCM4077546.1"/>
    </source>
</evidence>
<name>A0ABT0XUT0_9ACTN</name>
<dbReference type="Pfam" id="PF08818">
    <property type="entry name" value="DUF1801"/>
    <property type="match status" value="1"/>
</dbReference>
<dbReference type="Gene3D" id="3.90.1150.200">
    <property type="match status" value="1"/>
</dbReference>
<dbReference type="Proteomes" id="UP001523216">
    <property type="component" value="Unassembled WGS sequence"/>
</dbReference>
<sequence>MGEVTDYIGSVDEPARAMLERLRERVTELVPEAEEGASYGMAAHRYRGKPPISVVAAKHGYSVFPFSAEVVAAVVAGLDGYRSTKGGIKFSDARPLPDEAFDGLVRRRRAEIDAAAQR</sequence>
<feature type="domain" description="YdhG-like" evidence="1">
    <location>
        <begin position="16"/>
        <end position="107"/>
    </location>
</feature>
<proteinExistence type="predicted"/>
<evidence type="ECO:0000259" key="1">
    <source>
        <dbReference type="Pfam" id="PF08818"/>
    </source>
</evidence>
<organism evidence="2 3">
    <name type="scientific">Paractinoplanes hotanensis</name>
    <dbReference type="NCBI Taxonomy" id="2906497"/>
    <lineage>
        <taxon>Bacteria</taxon>
        <taxon>Bacillati</taxon>
        <taxon>Actinomycetota</taxon>
        <taxon>Actinomycetes</taxon>
        <taxon>Micromonosporales</taxon>
        <taxon>Micromonosporaceae</taxon>
        <taxon>Paractinoplanes</taxon>
    </lineage>
</organism>
<comment type="caution">
    <text evidence="2">The sequence shown here is derived from an EMBL/GenBank/DDBJ whole genome shotgun (WGS) entry which is preliminary data.</text>
</comment>
<evidence type="ECO:0000313" key="3">
    <source>
        <dbReference type="Proteomes" id="UP001523216"/>
    </source>
</evidence>
<accession>A0ABT0XUT0</accession>
<gene>
    <name evidence="2" type="ORF">LXN57_08215</name>
</gene>